<dbReference type="SUPFAM" id="SSF50978">
    <property type="entry name" value="WD40 repeat-like"/>
    <property type="match status" value="1"/>
</dbReference>
<keyword evidence="5" id="KW-1185">Reference proteome</keyword>
<name>A0A1V9ZH01_ACHHY</name>
<dbReference type="Gene3D" id="2.130.10.10">
    <property type="entry name" value="YVTN repeat-like/Quinoprotein amine dehydrogenase"/>
    <property type="match status" value="2"/>
</dbReference>
<dbReference type="PROSITE" id="PS50294">
    <property type="entry name" value="WD_REPEATS_REGION"/>
    <property type="match status" value="2"/>
</dbReference>
<evidence type="ECO:0000256" key="1">
    <source>
        <dbReference type="ARBA" id="ARBA00022574"/>
    </source>
</evidence>
<dbReference type="InterPro" id="IPR019775">
    <property type="entry name" value="WD40_repeat_CS"/>
</dbReference>
<dbReference type="InterPro" id="IPR020472">
    <property type="entry name" value="WD40_PAC1"/>
</dbReference>
<sequence length="338" mass="36709">MASMQHSDGGVLRGHKRPVNCLAKCATGAPHLMASGSEDSTCRLWDLRTHKVATCISKAFAGEAVNSIAFPSSHEIYVASHNQLYMFDLRAGSMILTEATTIFEPAADEINSLALHPMPAKKPWLAVPDDEGEIGVVNLQSRALMTTLRGQHTNIAMTAAFRPKCAGYDLVTGGLDCHMVFWEMNGDRGTGRMRFKLNMQMLVSEDALGDATQVWNPPFVHDLKFNTTGRTVAAALGDGSVALVDFASRSLTRRLRTHTAAVSCVEFVPFHGTELLVSAANDAKVAVWDLKAADARATPYVIPHQHRPNALATHVDSDALMLYVGDDTTSTIAMYRLQ</sequence>
<dbReference type="InterPro" id="IPR001680">
    <property type="entry name" value="WD40_rpt"/>
</dbReference>
<accession>A0A1V9ZH01</accession>
<dbReference type="STRING" id="1202772.A0A1V9ZH01"/>
<dbReference type="EMBL" id="JNBR01000120">
    <property type="protein sequence ID" value="OQR97269.1"/>
    <property type="molecule type" value="Genomic_DNA"/>
</dbReference>
<protein>
    <submittedName>
        <fullName evidence="4">Uncharacterized protein</fullName>
    </submittedName>
</protein>
<dbReference type="PANTHER" id="PTHR44666">
    <property type="entry name" value="WD REPEAT-CONTAINING PROTEIN 53"/>
    <property type="match status" value="1"/>
</dbReference>
<dbReference type="AlphaFoldDB" id="A0A1V9ZH01"/>
<dbReference type="InterPro" id="IPR036322">
    <property type="entry name" value="WD40_repeat_dom_sf"/>
</dbReference>
<reference evidence="4 5" key="1">
    <citation type="journal article" date="2014" name="Genome Biol. Evol.">
        <title>The secreted proteins of Achlya hypogyna and Thraustotheca clavata identify the ancestral oomycete secretome and reveal gene acquisitions by horizontal gene transfer.</title>
        <authorList>
            <person name="Misner I."/>
            <person name="Blouin N."/>
            <person name="Leonard G."/>
            <person name="Richards T.A."/>
            <person name="Lane C.E."/>
        </authorList>
    </citation>
    <scope>NUCLEOTIDE SEQUENCE [LARGE SCALE GENOMIC DNA]</scope>
    <source>
        <strain evidence="4 5">ATCC 48635</strain>
    </source>
</reference>
<dbReference type="PROSITE" id="PS50082">
    <property type="entry name" value="WD_REPEATS_2"/>
    <property type="match status" value="2"/>
</dbReference>
<evidence type="ECO:0000256" key="3">
    <source>
        <dbReference type="PROSITE-ProRule" id="PRU00221"/>
    </source>
</evidence>
<feature type="repeat" description="WD" evidence="3">
    <location>
        <begin position="255"/>
        <end position="298"/>
    </location>
</feature>
<keyword evidence="2" id="KW-0677">Repeat</keyword>
<evidence type="ECO:0000256" key="2">
    <source>
        <dbReference type="ARBA" id="ARBA00022737"/>
    </source>
</evidence>
<keyword evidence="1 3" id="KW-0853">WD repeat</keyword>
<feature type="repeat" description="WD" evidence="3">
    <location>
        <begin position="12"/>
        <end position="55"/>
    </location>
</feature>
<dbReference type="PANTHER" id="PTHR44666:SF1">
    <property type="entry name" value="WD REPEAT-CONTAINING PROTEIN 53"/>
    <property type="match status" value="1"/>
</dbReference>
<dbReference type="PRINTS" id="PR00320">
    <property type="entry name" value="GPROTEINBRPT"/>
</dbReference>
<dbReference type="Proteomes" id="UP000243579">
    <property type="component" value="Unassembled WGS sequence"/>
</dbReference>
<dbReference type="OrthoDB" id="2161379at2759"/>
<organism evidence="4 5">
    <name type="scientific">Achlya hypogyna</name>
    <name type="common">Oomycete</name>
    <name type="synonym">Protoachlya hypogyna</name>
    <dbReference type="NCBI Taxonomy" id="1202772"/>
    <lineage>
        <taxon>Eukaryota</taxon>
        <taxon>Sar</taxon>
        <taxon>Stramenopiles</taxon>
        <taxon>Oomycota</taxon>
        <taxon>Saprolegniomycetes</taxon>
        <taxon>Saprolegniales</taxon>
        <taxon>Achlyaceae</taxon>
        <taxon>Achlya</taxon>
    </lineage>
</organism>
<evidence type="ECO:0000313" key="5">
    <source>
        <dbReference type="Proteomes" id="UP000243579"/>
    </source>
</evidence>
<dbReference type="InterPro" id="IPR015943">
    <property type="entry name" value="WD40/YVTN_repeat-like_dom_sf"/>
</dbReference>
<gene>
    <name evidence="4" type="ORF">ACHHYP_12314</name>
</gene>
<dbReference type="SMART" id="SM00320">
    <property type="entry name" value="WD40"/>
    <property type="match status" value="5"/>
</dbReference>
<dbReference type="InterPro" id="IPR042453">
    <property type="entry name" value="WDR53"/>
</dbReference>
<dbReference type="Pfam" id="PF00400">
    <property type="entry name" value="WD40"/>
    <property type="match status" value="2"/>
</dbReference>
<dbReference type="PROSITE" id="PS00678">
    <property type="entry name" value="WD_REPEATS_1"/>
    <property type="match status" value="2"/>
</dbReference>
<comment type="caution">
    <text evidence="4">The sequence shown here is derived from an EMBL/GenBank/DDBJ whole genome shotgun (WGS) entry which is preliminary data.</text>
</comment>
<proteinExistence type="predicted"/>
<evidence type="ECO:0000313" key="4">
    <source>
        <dbReference type="EMBL" id="OQR97269.1"/>
    </source>
</evidence>